<gene>
    <name evidence="7" type="ORF">METZ01_LOCUS111528</name>
</gene>
<name>A0A381X1P9_9ZZZZ</name>
<dbReference type="AlphaFoldDB" id="A0A381X1P9"/>
<dbReference type="GO" id="GO:0071949">
    <property type="term" value="F:FAD binding"/>
    <property type="evidence" value="ECO:0007669"/>
    <property type="project" value="InterPro"/>
</dbReference>
<dbReference type="SUPFAM" id="SSF55103">
    <property type="entry name" value="FAD-linked oxidases, C-terminal domain"/>
    <property type="match status" value="1"/>
</dbReference>
<dbReference type="InterPro" id="IPR004113">
    <property type="entry name" value="FAD-bd_oxidored_4_C"/>
</dbReference>
<dbReference type="SUPFAM" id="SSF56176">
    <property type="entry name" value="FAD-binding/transporter-associated domain-like"/>
    <property type="match status" value="1"/>
</dbReference>
<dbReference type="InterPro" id="IPR006094">
    <property type="entry name" value="Oxid_FAD_bind_N"/>
</dbReference>
<dbReference type="Gene3D" id="3.30.43.10">
    <property type="entry name" value="Uridine Diphospho-n-acetylenolpyruvylglucosamine Reductase, domain 2"/>
    <property type="match status" value="1"/>
</dbReference>
<evidence type="ECO:0000256" key="1">
    <source>
        <dbReference type="ARBA" id="ARBA00001974"/>
    </source>
</evidence>
<dbReference type="Pfam" id="PF01565">
    <property type="entry name" value="FAD_binding_4"/>
    <property type="match status" value="1"/>
</dbReference>
<dbReference type="InterPro" id="IPR016171">
    <property type="entry name" value="Vanillyl_alc_oxidase_C-sub2"/>
</dbReference>
<dbReference type="EMBL" id="UINC01013606">
    <property type="protein sequence ID" value="SVA58674.1"/>
    <property type="molecule type" value="Genomic_DNA"/>
</dbReference>
<evidence type="ECO:0000256" key="3">
    <source>
        <dbReference type="ARBA" id="ARBA00022630"/>
    </source>
</evidence>
<keyword evidence="5" id="KW-0560">Oxidoreductase</keyword>
<dbReference type="InterPro" id="IPR016169">
    <property type="entry name" value="FAD-bd_PCMH_sub2"/>
</dbReference>
<protein>
    <recommendedName>
        <fullName evidence="6">FAD-binding PCMH-type domain-containing protein</fullName>
    </recommendedName>
</protein>
<dbReference type="InterPro" id="IPR016164">
    <property type="entry name" value="FAD-linked_Oxase-like_C"/>
</dbReference>
<accession>A0A381X1P9</accession>
<evidence type="ECO:0000259" key="6">
    <source>
        <dbReference type="PROSITE" id="PS51387"/>
    </source>
</evidence>
<dbReference type="GO" id="GO:0016491">
    <property type="term" value="F:oxidoreductase activity"/>
    <property type="evidence" value="ECO:0007669"/>
    <property type="project" value="UniProtKB-KW"/>
</dbReference>
<feature type="domain" description="FAD-binding PCMH-type" evidence="6">
    <location>
        <begin position="37"/>
        <end position="217"/>
    </location>
</feature>
<reference evidence="7" key="1">
    <citation type="submission" date="2018-05" db="EMBL/GenBank/DDBJ databases">
        <authorList>
            <person name="Lanie J.A."/>
            <person name="Ng W.-L."/>
            <person name="Kazmierczak K.M."/>
            <person name="Andrzejewski T.M."/>
            <person name="Davidsen T.M."/>
            <person name="Wayne K.J."/>
            <person name="Tettelin H."/>
            <person name="Glass J.I."/>
            <person name="Rusch D."/>
            <person name="Podicherti R."/>
            <person name="Tsui H.-C.T."/>
            <person name="Winkler M.E."/>
        </authorList>
    </citation>
    <scope>NUCLEOTIDE SEQUENCE</scope>
</reference>
<evidence type="ECO:0000313" key="7">
    <source>
        <dbReference type="EMBL" id="SVA58674.1"/>
    </source>
</evidence>
<dbReference type="FunFam" id="1.10.45.10:FF:000001">
    <property type="entry name" value="D-lactate dehydrogenase mitochondrial"/>
    <property type="match status" value="1"/>
</dbReference>
<dbReference type="InterPro" id="IPR016167">
    <property type="entry name" value="FAD-bd_PCMH_sub1"/>
</dbReference>
<dbReference type="InterPro" id="IPR016166">
    <property type="entry name" value="FAD-bd_PCMH"/>
</dbReference>
<comment type="cofactor">
    <cofactor evidence="1">
        <name>FAD</name>
        <dbReference type="ChEBI" id="CHEBI:57692"/>
    </cofactor>
</comment>
<sequence length="463" mass="50927">MVSQSGLKEFLTSFLDEGAILQGKDVSGRTAGGLHTEESIQAKVIVRPKTTEELSKILSACYESNQPIVVHGGLTGLVYGTRSTKDQLVISLERMNQIEDVDLIGRTITCQSGTTLQTIQAMAEENNMMFPLDLGARGSCSIGGNIATNAGGNRVIRYGMMRDSVLGLEAVLADGTVLTSMNTMIKNNAGYDLKQLFIGTEGTLGIITRCVLRLREAPLSQNTGLVALKNLDSIIRFLKIVDSKLGGNMSAFEVMWNEFYKMVVGSKEQSSIPLAPDYPYYVLVEALGSDQIKDEDHFESVLSKCLESSLIKDAVLAKSDSERQALWAIRDDVEQQTNYKPTFMYDVSLPISSMEDYISQVRKNLKHSWDDFNCIVFGHLADGNLHLIVGVGSDDIETQRKIEASVYEPLELIGGSVSAEHGIGFEKKQYLNLSRTETEIELMKGLKKSLDPRNILNPGLIFS</sequence>
<evidence type="ECO:0000256" key="2">
    <source>
        <dbReference type="ARBA" id="ARBA00008000"/>
    </source>
</evidence>
<dbReference type="PROSITE" id="PS51387">
    <property type="entry name" value="FAD_PCMH"/>
    <property type="match status" value="1"/>
</dbReference>
<keyword evidence="3" id="KW-0285">Flavoprotein</keyword>
<dbReference type="GO" id="GO:0022904">
    <property type="term" value="P:respiratory electron transport chain"/>
    <property type="evidence" value="ECO:0007669"/>
    <property type="project" value="TreeGrafter"/>
</dbReference>
<dbReference type="Gene3D" id="3.30.70.2740">
    <property type="match status" value="1"/>
</dbReference>
<dbReference type="Gene3D" id="3.30.465.10">
    <property type="match status" value="1"/>
</dbReference>
<dbReference type="InterPro" id="IPR051264">
    <property type="entry name" value="FAD-oxidored/transferase_4"/>
</dbReference>
<evidence type="ECO:0000256" key="5">
    <source>
        <dbReference type="ARBA" id="ARBA00023002"/>
    </source>
</evidence>
<organism evidence="7">
    <name type="scientific">marine metagenome</name>
    <dbReference type="NCBI Taxonomy" id="408172"/>
    <lineage>
        <taxon>unclassified sequences</taxon>
        <taxon>metagenomes</taxon>
        <taxon>ecological metagenomes</taxon>
    </lineage>
</organism>
<dbReference type="InterPro" id="IPR036318">
    <property type="entry name" value="FAD-bd_PCMH-like_sf"/>
</dbReference>
<proteinExistence type="inferred from homology"/>
<evidence type="ECO:0000256" key="4">
    <source>
        <dbReference type="ARBA" id="ARBA00022827"/>
    </source>
</evidence>
<dbReference type="PANTHER" id="PTHR43716">
    <property type="entry name" value="D-2-HYDROXYGLUTARATE DEHYDROGENASE, MITOCHONDRIAL"/>
    <property type="match status" value="1"/>
</dbReference>
<dbReference type="PANTHER" id="PTHR43716:SF1">
    <property type="entry name" value="D-2-HYDROXYGLUTARATE DEHYDROGENASE, MITOCHONDRIAL"/>
    <property type="match status" value="1"/>
</dbReference>
<dbReference type="Gene3D" id="3.30.70.2190">
    <property type="match status" value="1"/>
</dbReference>
<comment type="similarity">
    <text evidence="2">Belongs to the FAD-binding oxidoreductase/transferase type 4 family.</text>
</comment>
<keyword evidence="4" id="KW-0274">FAD</keyword>
<dbReference type="Pfam" id="PF02913">
    <property type="entry name" value="FAD-oxidase_C"/>
    <property type="match status" value="1"/>
</dbReference>
<dbReference type="Gene3D" id="1.10.45.10">
    <property type="entry name" value="Vanillyl-alcohol Oxidase, Chain A, domain 4"/>
    <property type="match status" value="1"/>
</dbReference>